<proteinExistence type="predicted"/>
<feature type="domain" description="RING-type" evidence="4">
    <location>
        <begin position="456"/>
        <end position="507"/>
    </location>
</feature>
<reference evidence="5 6" key="1">
    <citation type="journal article" date="2018" name="PLoS ONE">
        <title>The draft genome of Kipferlia bialata reveals reductive genome evolution in fornicate parasites.</title>
        <authorList>
            <person name="Tanifuji G."/>
            <person name="Takabayashi S."/>
            <person name="Kume K."/>
            <person name="Takagi M."/>
            <person name="Nakayama T."/>
            <person name="Kamikawa R."/>
            <person name="Inagaki Y."/>
            <person name="Hashimoto T."/>
        </authorList>
    </citation>
    <scope>NUCLEOTIDE SEQUENCE [LARGE SCALE GENOMIC DNA]</scope>
    <source>
        <strain evidence="5">NY0173</strain>
    </source>
</reference>
<dbReference type="Proteomes" id="UP000265618">
    <property type="component" value="Unassembled WGS sequence"/>
</dbReference>
<evidence type="ECO:0000256" key="3">
    <source>
        <dbReference type="SAM" id="MobiDB-lite"/>
    </source>
</evidence>
<dbReference type="AlphaFoldDB" id="A0A391NU27"/>
<feature type="coiled-coil region" evidence="2">
    <location>
        <begin position="7"/>
        <end position="58"/>
    </location>
</feature>
<feature type="coiled-coil region" evidence="2">
    <location>
        <begin position="115"/>
        <end position="191"/>
    </location>
</feature>
<dbReference type="SUPFAM" id="SSF57850">
    <property type="entry name" value="RING/U-box"/>
    <property type="match status" value="1"/>
</dbReference>
<evidence type="ECO:0000256" key="1">
    <source>
        <dbReference type="PROSITE-ProRule" id="PRU00175"/>
    </source>
</evidence>
<organism evidence="5 6">
    <name type="scientific">Kipferlia bialata</name>
    <dbReference type="NCBI Taxonomy" id="797122"/>
    <lineage>
        <taxon>Eukaryota</taxon>
        <taxon>Metamonada</taxon>
        <taxon>Carpediemonas-like organisms</taxon>
        <taxon>Kipferlia</taxon>
    </lineage>
</organism>
<keyword evidence="1" id="KW-0863">Zinc-finger</keyword>
<evidence type="ECO:0000313" key="5">
    <source>
        <dbReference type="EMBL" id="GCA61993.1"/>
    </source>
</evidence>
<accession>A0A391NU27</accession>
<feature type="coiled-coil region" evidence="2">
    <location>
        <begin position="282"/>
        <end position="341"/>
    </location>
</feature>
<name>A0A391NU27_9EUKA</name>
<dbReference type="GO" id="GO:0008270">
    <property type="term" value="F:zinc ion binding"/>
    <property type="evidence" value="ECO:0007669"/>
    <property type="project" value="UniProtKB-KW"/>
</dbReference>
<dbReference type="Gene3D" id="3.30.40.10">
    <property type="entry name" value="Zinc/RING finger domain, C3HC4 (zinc finger)"/>
    <property type="match status" value="1"/>
</dbReference>
<protein>
    <recommendedName>
        <fullName evidence="4">RING-type domain-containing protein</fullName>
    </recommendedName>
</protein>
<dbReference type="Pfam" id="PF13920">
    <property type="entry name" value="zf-C3HC4_3"/>
    <property type="match status" value="1"/>
</dbReference>
<dbReference type="EMBL" id="BDIP01000047">
    <property type="protein sequence ID" value="GCA61993.1"/>
    <property type="molecule type" value="Genomic_DNA"/>
</dbReference>
<keyword evidence="2" id="KW-0175">Coiled coil</keyword>
<sequence>MDSPQVADQLKLEIKKLRSKVIQSDEEILRGEKLKRELVETEAQREKLNQTIDSGRDRMCQLEEELKRLQARESEIRNLLLVARASNRRLIEDNSVLSRQQGTCESATLREREKATNLRQEVERLNVVVSERRRELAEERSQLQSVLEARDTLSAKLLTMEASLDNLRQQMVDARTDLATSQRRLAELKEAASRQVGSRLHLEAALESTREAHRVRVAEIKEEHAKAVKDLIELGESRVKNQRDLLARQLQAIQGLVISSERAVEERSELARQIGEEQMSILQREKEVWATARQRIRALEAETETVKAQLNVTRTRGDHEIAQLSNQVEGLEHELREAESVTSLGASTLGQTRVSRREAALSLNADKEALAAEHAMLLDEAAGLRGELIALSRDRPPTQGAPGSRRVSRTPSPPVSATASDGVDAKAEVNALVSSVEGVIAKASAMASSLETEVVCSACNMRVKEYAASIPEDGVPPPLLLVVPCGHPLCYNCWSAVETAGQCPACRKSIVRAVPNTGVIAISQHLQKHRARIAALVGVVGEAKSIQ</sequence>
<evidence type="ECO:0000256" key="2">
    <source>
        <dbReference type="SAM" id="Coils"/>
    </source>
</evidence>
<dbReference type="InterPro" id="IPR001841">
    <property type="entry name" value="Znf_RING"/>
</dbReference>
<keyword evidence="1" id="KW-0479">Metal-binding</keyword>
<evidence type="ECO:0000313" key="6">
    <source>
        <dbReference type="Proteomes" id="UP000265618"/>
    </source>
</evidence>
<dbReference type="InterPro" id="IPR013083">
    <property type="entry name" value="Znf_RING/FYVE/PHD"/>
</dbReference>
<gene>
    <name evidence="5" type="ORF">KIPB_000416</name>
</gene>
<comment type="caution">
    <text evidence="5">The sequence shown here is derived from an EMBL/GenBank/DDBJ whole genome shotgun (WGS) entry which is preliminary data.</text>
</comment>
<evidence type="ECO:0000259" key="4">
    <source>
        <dbReference type="PROSITE" id="PS50089"/>
    </source>
</evidence>
<feature type="region of interest" description="Disordered" evidence="3">
    <location>
        <begin position="393"/>
        <end position="421"/>
    </location>
</feature>
<keyword evidence="6" id="KW-1185">Reference proteome</keyword>
<dbReference type="PROSITE" id="PS50089">
    <property type="entry name" value="ZF_RING_2"/>
    <property type="match status" value="1"/>
</dbReference>
<keyword evidence="1" id="KW-0862">Zinc</keyword>